<evidence type="ECO:0000256" key="1">
    <source>
        <dbReference type="ARBA" id="ARBA00022649"/>
    </source>
</evidence>
<dbReference type="Proteomes" id="UP000019276">
    <property type="component" value="Unassembled WGS sequence"/>
</dbReference>
<evidence type="ECO:0000313" key="5">
    <source>
        <dbReference type="EMBL" id="EWH08180.1"/>
    </source>
</evidence>
<dbReference type="PANTHER" id="PTHR33397:SF3">
    <property type="entry name" value="MRNA NUCLEASE HEPT"/>
    <property type="match status" value="1"/>
</dbReference>
<dbReference type="Gene3D" id="1.20.120.580">
    <property type="entry name" value="bsu32300-like"/>
    <property type="match status" value="1"/>
</dbReference>
<keyword evidence="2" id="KW-0540">Nuclease</keyword>
<keyword evidence="3" id="KW-0378">Hydrolase</keyword>
<evidence type="ECO:0000256" key="2">
    <source>
        <dbReference type="ARBA" id="ARBA00022722"/>
    </source>
</evidence>
<dbReference type="GO" id="GO:0004540">
    <property type="term" value="F:RNA nuclease activity"/>
    <property type="evidence" value="ECO:0007669"/>
    <property type="project" value="InterPro"/>
</dbReference>
<dbReference type="InterPro" id="IPR008201">
    <property type="entry name" value="HepT-like"/>
</dbReference>
<evidence type="ECO:0000256" key="4">
    <source>
        <dbReference type="ARBA" id="ARBA00024207"/>
    </source>
</evidence>
<evidence type="ECO:0000313" key="6">
    <source>
        <dbReference type="Proteomes" id="UP000019276"/>
    </source>
</evidence>
<dbReference type="PANTHER" id="PTHR33397">
    <property type="entry name" value="UPF0331 PROTEIN YUTE"/>
    <property type="match status" value="1"/>
</dbReference>
<gene>
    <name evidence="5" type="ORF">DS2_18598</name>
</gene>
<organism evidence="5 6">
    <name type="scientific">Catenovulum agarivorans DS-2</name>
    <dbReference type="NCBI Taxonomy" id="1328313"/>
    <lineage>
        <taxon>Bacteria</taxon>
        <taxon>Pseudomonadati</taxon>
        <taxon>Pseudomonadota</taxon>
        <taxon>Gammaproteobacteria</taxon>
        <taxon>Alteromonadales</taxon>
        <taxon>Alteromonadaceae</taxon>
        <taxon>Catenovulum</taxon>
    </lineage>
</organism>
<name>W7QS06_9ALTE</name>
<keyword evidence="1" id="KW-1277">Toxin-antitoxin system</keyword>
<dbReference type="OrthoDB" id="9796612at2"/>
<dbReference type="InterPro" id="IPR052379">
    <property type="entry name" value="Type_VII_TA_RNase"/>
</dbReference>
<dbReference type="STRING" id="1328313.DS2_18598"/>
<evidence type="ECO:0008006" key="7">
    <source>
        <dbReference type="Google" id="ProtNLM"/>
    </source>
</evidence>
<dbReference type="Pfam" id="PF01934">
    <property type="entry name" value="HepT-like"/>
    <property type="match status" value="1"/>
</dbReference>
<dbReference type="NCBIfam" id="NF047751">
    <property type="entry name" value="HepT_toxin"/>
    <property type="match status" value="1"/>
</dbReference>
<protein>
    <recommendedName>
        <fullName evidence="7">DUF86 domain-containing protein</fullName>
    </recommendedName>
</protein>
<comment type="similarity">
    <text evidence="4">Belongs to the HepT RNase toxin family.</text>
</comment>
<accession>W7QS06</accession>
<dbReference type="GO" id="GO:0016787">
    <property type="term" value="F:hydrolase activity"/>
    <property type="evidence" value="ECO:0007669"/>
    <property type="project" value="UniProtKB-KW"/>
</dbReference>
<keyword evidence="6" id="KW-1185">Reference proteome</keyword>
<dbReference type="eggNOG" id="COG2445">
    <property type="taxonomic scope" value="Bacteria"/>
</dbReference>
<reference evidence="5 6" key="1">
    <citation type="journal article" date="2014" name="Genome Announc.">
        <title>Draft Genome Sequence of the Agar-Degrading Bacterium Catenovulum sp. Strain DS-2, Isolated from Intestines of Haliotis diversicolor.</title>
        <authorList>
            <person name="Shan D."/>
            <person name="Li X."/>
            <person name="Gu Z."/>
            <person name="Wei G."/>
            <person name="Gao Z."/>
            <person name="Shao Z."/>
        </authorList>
    </citation>
    <scope>NUCLEOTIDE SEQUENCE [LARGE SCALE GENOMIC DNA]</scope>
    <source>
        <strain evidence="5 6">DS-2</strain>
    </source>
</reference>
<dbReference type="AlphaFoldDB" id="W7QS06"/>
<proteinExistence type="inferred from homology"/>
<evidence type="ECO:0000256" key="3">
    <source>
        <dbReference type="ARBA" id="ARBA00022801"/>
    </source>
</evidence>
<dbReference type="GO" id="GO:0110001">
    <property type="term" value="C:toxin-antitoxin complex"/>
    <property type="evidence" value="ECO:0007669"/>
    <property type="project" value="InterPro"/>
</dbReference>
<sequence>MDNEVVLNKLESLRRCLNRIQSKTPESYELLANDYDLQDIIVLNLERAIQTCVDIALHIISTQEINVPDTMSKAFFALTNAGLLNQETAERMAKAVGFRNTAVHAYQELDWQIIYSIITLRLDDFKAFAKQMYDLMEQQQPDKP</sequence>
<dbReference type="InterPro" id="IPR037038">
    <property type="entry name" value="HepT-like_sf"/>
</dbReference>
<dbReference type="RefSeq" id="WP_035016554.1">
    <property type="nucleotide sequence ID" value="NZ_ARZY01000061.1"/>
</dbReference>
<dbReference type="EMBL" id="ARZY01000061">
    <property type="protein sequence ID" value="EWH08180.1"/>
    <property type="molecule type" value="Genomic_DNA"/>
</dbReference>
<comment type="caution">
    <text evidence="5">The sequence shown here is derived from an EMBL/GenBank/DDBJ whole genome shotgun (WGS) entry which is preliminary data.</text>
</comment>